<dbReference type="Proteomes" id="UP001249851">
    <property type="component" value="Unassembled WGS sequence"/>
</dbReference>
<comment type="caution">
    <text evidence="1">The sequence shown here is derived from an EMBL/GenBank/DDBJ whole genome shotgun (WGS) entry which is preliminary data.</text>
</comment>
<sequence>MSSIVGHGRGKFLRICSTVKSNFHEKTYQRSQENRDAVRNVNPRSGTIEIGDVNRKFAMPVKVTKVDKGELLFLDNANYEETIAKNPHLSGVVMNDQDKKSHHPVHLILGAGEYAKVKTESAPKIGKSGEPVAELTKFGWIIMSPGKEPLDITNMLLTQTSHVDYEELCRVDVLGLSDTPTNDQRNVYTEFQEQLTRDEEGWYETGLPWRGNHSVLPNNREGSLTRLTSLNRKLKRQNLTSAYEEIIEEQREAGTVGKADGPCVSCASYSRVNKLTNSLRCICEGFRWCSFAE</sequence>
<dbReference type="PANTHER" id="PTHR47331">
    <property type="entry name" value="PHD-TYPE DOMAIN-CONTAINING PROTEIN"/>
    <property type="match status" value="1"/>
</dbReference>
<reference evidence="1" key="1">
    <citation type="journal article" date="2023" name="G3 (Bethesda)">
        <title>Whole genome assembly and annotation of the endangered Caribbean coral Acropora cervicornis.</title>
        <authorList>
            <person name="Selwyn J.D."/>
            <person name="Vollmer S.V."/>
        </authorList>
    </citation>
    <scope>NUCLEOTIDE SEQUENCE</scope>
    <source>
        <strain evidence="1">K2</strain>
    </source>
</reference>
<reference evidence="1" key="2">
    <citation type="journal article" date="2023" name="Science">
        <title>Genomic signatures of disease resistance in endangered staghorn corals.</title>
        <authorList>
            <person name="Vollmer S.V."/>
            <person name="Selwyn J.D."/>
            <person name="Despard B.A."/>
            <person name="Roesel C.L."/>
        </authorList>
    </citation>
    <scope>NUCLEOTIDE SEQUENCE</scope>
    <source>
        <strain evidence="1">K2</strain>
    </source>
</reference>
<evidence type="ECO:0000313" key="2">
    <source>
        <dbReference type="Proteomes" id="UP001249851"/>
    </source>
</evidence>
<proteinExistence type="predicted"/>
<organism evidence="1 2">
    <name type="scientific">Acropora cervicornis</name>
    <name type="common">Staghorn coral</name>
    <dbReference type="NCBI Taxonomy" id="6130"/>
    <lineage>
        <taxon>Eukaryota</taxon>
        <taxon>Metazoa</taxon>
        <taxon>Cnidaria</taxon>
        <taxon>Anthozoa</taxon>
        <taxon>Hexacorallia</taxon>
        <taxon>Scleractinia</taxon>
        <taxon>Astrocoeniina</taxon>
        <taxon>Acroporidae</taxon>
        <taxon>Acropora</taxon>
    </lineage>
</organism>
<accession>A0AAD9V0S8</accession>
<protein>
    <submittedName>
        <fullName evidence="1">Uncharacterized protein</fullName>
    </submittedName>
</protein>
<gene>
    <name evidence="1" type="ORF">P5673_020858</name>
</gene>
<dbReference type="PANTHER" id="PTHR47331:SF5">
    <property type="entry name" value="RIBONUCLEASE H"/>
    <property type="match status" value="1"/>
</dbReference>
<dbReference type="AlphaFoldDB" id="A0AAD9V0S8"/>
<dbReference type="EMBL" id="JARQWQ010000052">
    <property type="protein sequence ID" value="KAK2557011.1"/>
    <property type="molecule type" value="Genomic_DNA"/>
</dbReference>
<keyword evidence="2" id="KW-1185">Reference proteome</keyword>
<evidence type="ECO:0000313" key="1">
    <source>
        <dbReference type="EMBL" id="KAK2557011.1"/>
    </source>
</evidence>
<name>A0AAD9V0S8_ACRCE</name>